<feature type="chain" id="PRO_5044211061" evidence="3">
    <location>
        <begin position="17"/>
        <end position="448"/>
    </location>
</feature>
<sequence length="448" mass="48821">MIVLLWFYLKLHLGTTANITAPSAGACAATTTTAGSSSSSSSTGRAATTAAAAARTGRVASIIASSDQGVGLERDSSIPSRLQRPYSVPVGMPNSVLAFCTDVCPARIASKARSRSSADQVVGAALNGAARRMPSRRAILYSVEDGMPNAFEALFAEIVPVRSASRALLSESSFHVFDGPSFFGVSMPSRCARCQRVVDGIPYFRRHHHAVHRRLVLLDLHRLLLLLLLCRIGDDFLLQAGHFASNLLRLLGRRRGRRWTVVMMVMLVRVLMMLLLQVIELVLRRGTRGRSGCGQVVRFYHYDRRRRSIIVLSGEVVVEVLMCRVMVRMVRMLQVRMMVVQAVVLLLGRPVDCEEDEPLVLELLLVVLAPPPEPEVRPPPPAEEVAPDAPDAGGGGGARRPANGGEGGVEQYLPPQSSPNDNDTCLTHFPCFAFSSFRRTDVSNVLLY</sequence>
<accession>A0A182ITE0</accession>
<dbReference type="VEuPathDB" id="VectorBase:AATE005111"/>
<reference evidence="4" key="1">
    <citation type="submission" date="2022-08" db="UniProtKB">
        <authorList>
            <consortium name="EnsemblMetazoa"/>
        </authorList>
    </citation>
    <scope>IDENTIFICATION</scope>
    <source>
        <strain evidence="4">EBRO</strain>
    </source>
</reference>
<dbReference type="EnsemblMetazoa" id="AATE005111-RA">
    <property type="protein sequence ID" value="AATE005111-PA.1"/>
    <property type="gene ID" value="AATE005111"/>
</dbReference>
<feature type="transmembrane region" description="Helical" evidence="2">
    <location>
        <begin position="309"/>
        <end position="327"/>
    </location>
</feature>
<name>A0A182ITE0_ANOAO</name>
<keyword evidence="2" id="KW-1133">Transmembrane helix</keyword>
<evidence type="ECO:0000256" key="2">
    <source>
        <dbReference type="SAM" id="Phobius"/>
    </source>
</evidence>
<keyword evidence="2" id="KW-0472">Membrane</keyword>
<proteinExistence type="predicted"/>
<feature type="compositionally biased region" description="Gly residues" evidence="1">
    <location>
        <begin position="392"/>
        <end position="408"/>
    </location>
</feature>
<feature type="signal peptide" evidence="3">
    <location>
        <begin position="1"/>
        <end position="16"/>
    </location>
</feature>
<keyword evidence="3" id="KW-0732">Signal</keyword>
<evidence type="ECO:0000256" key="1">
    <source>
        <dbReference type="SAM" id="MobiDB-lite"/>
    </source>
</evidence>
<feature type="region of interest" description="Disordered" evidence="1">
    <location>
        <begin position="374"/>
        <end position="420"/>
    </location>
</feature>
<feature type="transmembrane region" description="Helical" evidence="2">
    <location>
        <begin position="259"/>
        <end position="279"/>
    </location>
</feature>
<protein>
    <submittedName>
        <fullName evidence="4">Uncharacterized protein</fullName>
    </submittedName>
</protein>
<keyword evidence="2" id="KW-0812">Transmembrane</keyword>
<evidence type="ECO:0000313" key="4">
    <source>
        <dbReference type="EnsemblMetazoa" id="AATE005111-PA.1"/>
    </source>
</evidence>
<dbReference type="AlphaFoldDB" id="A0A182ITE0"/>
<evidence type="ECO:0000256" key="3">
    <source>
        <dbReference type="SAM" id="SignalP"/>
    </source>
</evidence>
<organism evidence="4">
    <name type="scientific">Anopheles atroparvus</name>
    <name type="common">European mosquito</name>
    <dbReference type="NCBI Taxonomy" id="41427"/>
    <lineage>
        <taxon>Eukaryota</taxon>
        <taxon>Metazoa</taxon>
        <taxon>Ecdysozoa</taxon>
        <taxon>Arthropoda</taxon>
        <taxon>Hexapoda</taxon>
        <taxon>Insecta</taxon>
        <taxon>Pterygota</taxon>
        <taxon>Neoptera</taxon>
        <taxon>Endopterygota</taxon>
        <taxon>Diptera</taxon>
        <taxon>Nematocera</taxon>
        <taxon>Culicoidea</taxon>
        <taxon>Culicidae</taxon>
        <taxon>Anophelinae</taxon>
        <taxon>Anopheles</taxon>
    </lineage>
</organism>